<evidence type="ECO:0000313" key="1">
    <source>
        <dbReference type="EMBL" id="GAG11222.1"/>
    </source>
</evidence>
<reference evidence="1" key="1">
    <citation type="journal article" date="2014" name="Front. Microbiol.">
        <title>High frequency of phylogenetically diverse reductive dehalogenase-homologous genes in deep subseafloor sedimentary metagenomes.</title>
        <authorList>
            <person name="Kawai M."/>
            <person name="Futagami T."/>
            <person name="Toyoda A."/>
            <person name="Takaki Y."/>
            <person name="Nishi S."/>
            <person name="Hori S."/>
            <person name="Arai W."/>
            <person name="Tsubouchi T."/>
            <person name="Morono Y."/>
            <person name="Uchiyama I."/>
            <person name="Ito T."/>
            <person name="Fujiyama A."/>
            <person name="Inagaki F."/>
            <person name="Takami H."/>
        </authorList>
    </citation>
    <scope>NUCLEOTIDE SEQUENCE</scope>
    <source>
        <strain evidence="1">Expedition CK06-06</strain>
    </source>
</reference>
<name>X0VJ33_9ZZZZ</name>
<dbReference type="AlphaFoldDB" id="X0VJ33"/>
<accession>X0VJ33</accession>
<organism evidence="1">
    <name type="scientific">marine sediment metagenome</name>
    <dbReference type="NCBI Taxonomy" id="412755"/>
    <lineage>
        <taxon>unclassified sequences</taxon>
        <taxon>metagenomes</taxon>
        <taxon>ecological metagenomes</taxon>
    </lineage>
</organism>
<feature type="non-terminal residue" evidence="1">
    <location>
        <position position="1"/>
    </location>
</feature>
<protein>
    <submittedName>
        <fullName evidence="1">Uncharacterized protein</fullName>
    </submittedName>
</protein>
<comment type="caution">
    <text evidence="1">The sequence shown here is derived from an EMBL/GenBank/DDBJ whole genome shotgun (WGS) entry which is preliminary data.</text>
</comment>
<gene>
    <name evidence="1" type="ORF">S01H1_44916</name>
</gene>
<proteinExistence type="predicted"/>
<sequence>FITCHQDTLIDKIASLDSYNFSEIYNEMIDIRTTICGYEEGKGFPISSIHTRCEVPSIISKIYNLNH</sequence>
<dbReference type="EMBL" id="BARS01028675">
    <property type="protein sequence ID" value="GAG11222.1"/>
    <property type="molecule type" value="Genomic_DNA"/>
</dbReference>